<gene>
    <name evidence="1" type="ORF">UFOPK3001_01903</name>
</gene>
<proteinExistence type="predicted"/>
<sequence length="69" mass="7340">MLVQLTAGSEGVVHAVAERVAKLVLGHAAVQRERRDDVHVVHAHLGSGVEDRLDDTLADVGAAHLGERE</sequence>
<reference evidence="1" key="1">
    <citation type="submission" date="2020-05" db="EMBL/GenBank/DDBJ databases">
        <authorList>
            <person name="Chiriac C."/>
            <person name="Salcher M."/>
            <person name="Ghai R."/>
            <person name="Kavagutti S V."/>
        </authorList>
    </citation>
    <scope>NUCLEOTIDE SEQUENCE</scope>
</reference>
<evidence type="ECO:0000313" key="1">
    <source>
        <dbReference type="EMBL" id="CAB4816141.1"/>
    </source>
</evidence>
<protein>
    <submittedName>
        <fullName evidence="1">Unannotated protein</fullName>
    </submittedName>
</protein>
<dbReference type="EMBL" id="CAFAAJ010000146">
    <property type="protein sequence ID" value="CAB4816141.1"/>
    <property type="molecule type" value="Genomic_DNA"/>
</dbReference>
<dbReference type="AlphaFoldDB" id="A0A6J6Z2V0"/>
<organism evidence="1">
    <name type="scientific">freshwater metagenome</name>
    <dbReference type="NCBI Taxonomy" id="449393"/>
    <lineage>
        <taxon>unclassified sequences</taxon>
        <taxon>metagenomes</taxon>
        <taxon>ecological metagenomes</taxon>
    </lineage>
</organism>
<accession>A0A6J6Z2V0</accession>
<name>A0A6J6Z2V0_9ZZZZ</name>